<name>A0AAQ3AGZ0_9SPIR</name>
<proteinExistence type="predicted"/>
<comment type="cofactor">
    <cofactor evidence="1">
        <name>Mg(2+)</name>
        <dbReference type="ChEBI" id="CHEBI:18420"/>
    </cofactor>
</comment>
<dbReference type="SUPFAM" id="SSF56784">
    <property type="entry name" value="HAD-like"/>
    <property type="match status" value="1"/>
</dbReference>
<gene>
    <name evidence="5" type="ORF">O5398_01715</name>
</gene>
<dbReference type="Pfam" id="PF00702">
    <property type="entry name" value="Hydrolase"/>
    <property type="match status" value="1"/>
</dbReference>
<dbReference type="GO" id="GO:0046872">
    <property type="term" value="F:metal ion binding"/>
    <property type="evidence" value="ECO:0007669"/>
    <property type="project" value="UniProtKB-KW"/>
</dbReference>
<organism evidence="5 6">
    <name type="scientific">Borrelia miyamotoi</name>
    <dbReference type="NCBI Taxonomy" id="47466"/>
    <lineage>
        <taxon>Bacteria</taxon>
        <taxon>Pseudomonadati</taxon>
        <taxon>Spirochaetota</taxon>
        <taxon>Spirochaetia</taxon>
        <taxon>Spirochaetales</taxon>
        <taxon>Borreliaceae</taxon>
        <taxon>Borrelia</taxon>
    </lineage>
</organism>
<sequence>MIKAVIFDFDGTLYPEIGLNLSMFSDFLKNIKFFLAFKKVRKEIRTLQSAQNMPSNKDELRSMQIKMLANYLGFNPNRCELLLNKIYYGVSFGDRFRSLKPYSGVHDLIYSLKSRGIKLGVMSDFPIATRVSNLLGIEDSFWDILYSSEDTGYLKPHKIAFLRIVDELGIDNNHILYVGNSYEYDILGASSVYMKTAYFSKKRLFKDIRCDFIFNNYKNLQRYILLNI</sequence>
<dbReference type="Proteomes" id="UP001164544">
    <property type="component" value="Chromosome"/>
</dbReference>
<dbReference type="SFLD" id="SFLDG01129">
    <property type="entry name" value="C1.5:_HAD__Beta-PGM__Phosphata"/>
    <property type="match status" value="1"/>
</dbReference>
<dbReference type="InterPro" id="IPR006439">
    <property type="entry name" value="HAD-SF_hydro_IA"/>
</dbReference>
<dbReference type="GO" id="GO:0016791">
    <property type="term" value="F:phosphatase activity"/>
    <property type="evidence" value="ECO:0007669"/>
    <property type="project" value="TreeGrafter"/>
</dbReference>
<accession>A0AAQ3AGZ0</accession>
<reference evidence="5" key="1">
    <citation type="submission" date="2022-12" db="EMBL/GenBank/DDBJ databases">
        <title>B. miyamotoi WGS.</title>
        <authorList>
            <person name="Kuleshov K.V."/>
            <person name="Hoornstra D."/>
            <person name="Hovius J.W."/>
            <person name="Platonov A.E."/>
            <person name="Telford S.R. III."/>
        </authorList>
    </citation>
    <scope>NUCLEOTIDE SEQUENCE</scope>
    <source>
        <strain evidence="5">410</strain>
    </source>
</reference>
<dbReference type="GO" id="GO:0044281">
    <property type="term" value="P:small molecule metabolic process"/>
    <property type="evidence" value="ECO:0007669"/>
    <property type="project" value="UniProtKB-ARBA"/>
</dbReference>
<evidence type="ECO:0000256" key="1">
    <source>
        <dbReference type="ARBA" id="ARBA00001946"/>
    </source>
</evidence>
<keyword evidence="4" id="KW-0460">Magnesium</keyword>
<dbReference type="InterPro" id="IPR051400">
    <property type="entry name" value="HAD-like_hydrolase"/>
</dbReference>
<protein>
    <submittedName>
        <fullName evidence="5">HAD family hydrolase</fullName>
    </submittedName>
</protein>
<evidence type="ECO:0000256" key="3">
    <source>
        <dbReference type="ARBA" id="ARBA00022801"/>
    </source>
</evidence>
<dbReference type="RefSeq" id="WP_020954884.1">
    <property type="nucleotide sequence ID" value="NZ_CP010308.1"/>
</dbReference>
<dbReference type="InterPro" id="IPR023214">
    <property type="entry name" value="HAD_sf"/>
</dbReference>
<dbReference type="EMBL" id="CP114637">
    <property type="protein sequence ID" value="WAZ90862.1"/>
    <property type="molecule type" value="Genomic_DNA"/>
</dbReference>
<evidence type="ECO:0000313" key="5">
    <source>
        <dbReference type="EMBL" id="WAZ90862.1"/>
    </source>
</evidence>
<evidence type="ECO:0000256" key="2">
    <source>
        <dbReference type="ARBA" id="ARBA00022723"/>
    </source>
</evidence>
<dbReference type="PANTHER" id="PTHR46470">
    <property type="entry name" value="N-ACYLNEURAMINATE-9-PHOSPHATASE"/>
    <property type="match status" value="1"/>
</dbReference>
<dbReference type="Gene3D" id="3.40.50.1000">
    <property type="entry name" value="HAD superfamily/HAD-like"/>
    <property type="match status" value="1"/>
</dbReference>
<dbReference type="NCBIfam" id="TIGR01549">
    <property type="entry name" value="HAD-SF-IA-v1"/>
    <property type="match status" value="1"/>
</dbReference>
<dbReference type="KEGG" id="bmiy:RJ61_02510"/>
<keyword evidence="3 5" id="KW-0378">Hydrolase</keyword>
<dbReference type="Gene3D" id="1.10.150.520">
    <property type="match status" value="1"/>
</dbReference>
<dbReference type="PANTHER" id="PTHR46470:SF2">
    <property type="entry name" value="GLYCERALDEHYDE 3-PHOSPHATE PHOSPHATASE"/>
    <property type="match status" value="1"/>
</dbReference>
<keyword evidence="2" id="KW-0479">Metal-binding</keyword>
<dbReference type="InterPro" id="IPR036412">
    <property type="entry name" value="HAD-like_sf"/>
</dbReference>
<evidence type="ECO:0000256" key="4">
    <source>
        <dbReference type="ARBA" id="ARBA00022842"/>
    </source>
</evidence>
<evidence type="ECO:0000313" key="6">
    <source>
        <dbReference type="Proteomes" id="UP001164544"/>
    </source>
</evidence>
<dbReference type="SFLD" id="SFLDS00003">
    <property type="entry name" value="Haloacid_Dehalogenase"/>
    <property type="match status" value="1"/>
</dbReference>
<dbReference type="AlphaFoldDB" id="A0AAQ3AGZ0"/>